<dbReference type="RefSeq" id="XP_025554320.1">
    <property type="nucleotide sequence ID" value="XM_025697531.1"/>
</dbReference>
<keyword evidence="3" id="KW-0560">Oxidoreductase</keyword>
<sequence length="264" mass="27430">MATYRDLTQKVVLIVGGGAGIGKSAALAFAHAGSKVVVADINPGSVHQTVTEIKTSHPQAQTLAVTADISQATEADAMVQKAVAEYGRVDVAVNSAAIPAAIAPIAELDESHWAQLLGVNLTGMAWCLKYQLRQMIQQQKDKSDGQPSIINLASAAGLKAQAFQAAYSTAKHGVIGLTKVAALENGVHGIRVNALAPGATSTDFLRQTLTRMGTCEAEVGPHVGLFGRVASSEEIMQAVLWLASDVSSYVTGVTLPVDAGFTLQ</sequence>
<dbReference type="InterPro" id="IPR020904">
    <property type="entry name" value="Sc_DH/Rdtase_CS"/>
</dbReference>
<dbReference type="PANTHER" id="PTHR24321:SF8">
    <property type="entry name" value="ESTRADIOL 17-BETA-DEHYDROGENASE 8-RELATED"/>
    <property type="match status" value="1"/>
</dbReference>
<organism evidence="4 5">
    <name type="scientific">Aspergillus homomorphus (strain CBS 101889)</name>
    <dbReference type="NCBI Taxonomy" id="1450537"/>
    <lineage>
        <taxon>Eukaryota</taxon>
        <taxon>Fungi</taxon>
        <taxon>Dikarya</taxon>
        <taxon>Ascomycota</taxon>
        <taxon>Pezizomycotina</taxon>
        <taxon>Eurotiomycetes</taxon>
        <taxon>Eurotiomycetidae</taxon>
        <taxon>Eurotiales</taxon>
        <taxon>Aspergillaceae</taxon>
        <taxon>Aspergillus</taxon>
        <taxon>Aspergillus subgen. Circumdati</taxon>
    </lineage>
</organism>
<dbReference type="InterPro" id="IPR002347">
    <property type="entry name" value="SDR_fam"/>
</dbReference>
<evidence type="ECO:0000313" key="5">
    <source>
        <dbReference type="Proteomes" id="UP000248961"/>
    </source>
</evidence>
<dbReference type="EMBL" id="KZ824272">
    <property type="protein sequence ID" value="RAL15166.1"/>
    <property type="molecule type" value="Genomic_DNA"/>
</dbReference>
<accession>A0A395I5V9</accession>
<dbReference type="CDD" id="cd05233">
    <property type="entry name" value="SDR_c"/>
    <property type="match status" value="1"/>
</dbReference>
<evidence type="ECO:0000313" key="4">
    <source>
        <dbReference type="EMBL" id="RAL15166.1"/>
    </source>
</evidence>
<dbReference type="FunFam" id="3.40.50.720:FF:000084">
    <property type="entry name" value="Short-chain dehydrogenase reductase"/>
    <property type="match status" value="1"/>
</dbReference>
<dbReference type="Gene3D" id="3.40.50.720">
    <property type="entry name" value="NAD(P)-binding Rossmann-like Domain"/>
    <property type="match status" value="1"/>
</dbReference>
<dbReference type="STRING" id="1450537.A0A395I5V9"/>
<protein>
    <submittedName>
        <fullName evidence="4">NAD(P)-binding protein</fullName>
    </submittedName>
</protein>
<dbReference type="GO" id="GO:0016491">
    <property type="term" value="F:oxidoreductase activity"/>
    <property type="evidence" value="ECO:0007669"/>
    <property type="project" value="UniProtKB-KW"/>
</dbReference>
<dbReference type="Proteomes" id="UP000248961">
    <property type="component" value="Unassembled WGS sequence"/>
</dbReference>
<evidence type="ECO:0000256" key="1">
    <source>
        <dbReference type="ARBA" id="ARBA00006484"/>
    </source>
</evidence>
<dbReference type="Pfam" id="PF13561">
    <property type="entry name" value="adh_short_C2"/>
    <property type="match status" value="1"/>
</dbReference>
<gene>
    <name evidence="4" type="ORF">BO97DRAFT_432369</name>
</gene>
<comment type="similarity">
    <text evidence="1">Belongs to the short-chain dehydrogenases/reductases (SDR) family.</text>
</comment>
<evidence type="ECO:0000256" key="2">
    <source>
        <dbReference type="ARBA" id="ARBA00022857"/>
    </source>
</evidence>
<dbReference type="VEuPathDB" id="FungiDB:BO97DRAFT_432369"/>
<name>A0A395I5V9_ASPHC</name>
<dbReference type="OrthoDB" id="417891at2759"/>
<dbReference type="GeneID" id="37201820"/>
<dbReference type="AlphaFoldDB" id="A0A395I5V9"/>
<evidence type="ECO:0000256" key="3">
    <source>
        <dbReference type="ARBA" id="ARBA00023002"/>
    </source>
</evidence>
<reference evidence="4 5" key="1">
    <citation type="submission" date="2018-02" db="EMBL/GenBank/DDBJ databases">
        <title>The genomes of Aspergillus section Nigri reveals drivers in fungal speciation.</title>
        <authorList>
            <consortium name="DOE Joint Genome Institute"/>
            <person name="Vesth T.C."/>
            <person name="Nybo J."/>
            <person name="Theobald S."/>
            <person name="Brandl J."/>
            <person name="Frisvad J.C."/>
            <person name="Nielsen K.F."/>
            <person name="Lyhne E.K."/>
            <person name="Kogle M.E."/>
            <person name="Kuo A."/>
            <person name="Riley R."/>
            <person name="Clum A."/>
            <person name="Nolan M."/>
            <person name="Lipzen A."/>
            <person name="Salamov A."/>
            <person name="Henrissat B."/>
            <person name="Wiebenga A."/>
            <person name="De vries R.P."/>
            <person name="Grigoriev I.V."/>
            <person name="Mortensen U.H."/>
            <person name="Andersen M.R."/>
            <person name="Baker S.E."/>
        </authorList>
    </citation>
    <scope>NUCLEOTIDE SEQUENCE [LARGE SCALE GENOMIC DNA]</scope>
    <source>
        <strain evidence="4 5">CBS 101889</strain>
    </source>
</reference>
<dbReference type="PRINTS" id="PR00080">
    <property type="entry name" value="SDRFAMILY"/>
</dbReference>
<proteinExistence type="inferred from homology"/>
<keyword evidence="2" id="KW-0521">NADP</keyword>
<dbReference type="PANTHER" id="PTHR24321">
    <property type="entry name" value="DEHYDROGENASES, SHORT CHAIN"/>
    <property type="match status" value="1"/>
</dbReference>
<dbReference type="PRINTS" id="PR00081">
    <property type="entry name" value="GDHRDH"/>
</dbReference>
<dbReference type="PROSITE" id="PS00061">
    <property type="entry name" value="ADH_SHORT"/>
    <property type="match status" value="1"/>
</dbReference>
<dbReference type="SUPFAM" id="SSF51735">
    <property type="entry name" value="NAD(P)-binding Rossmann-fold domains"/>
    <property type="match status" value="1"/>
</dbReference>
<keyword evidence="5" id="KW-1185">Reference proteome</keyword>
<dbReference type="InterPro" id="IPR036291">
    <property type="entry name" value="NAD(P)-bd_dom_sf"/>
</dbReference>
<dbReference type="GO" id="GO:0044550">
    <property type="term" value="P:secondary metabolite biosynthetic process"/>
    <property type="evidence" value="ECO:0007669"/>
    <property type="project" value="UniProtKB-ARBA"/>
</dbReference>